<sequence length="253" mass="27471">MVYQIRPLHISSEAPEVVPEEQSPYLTSPDKYFVRLYSRKASNHLISPITKPYVEIPFQEFPPPRRAYDLAPYRPSPKQKKKFGLVSIVLIAVVSFFLGGGIGGGIGGWVGKHNNDSSKTSKSKPTGTYSGCSPTVTEFVDSAGCPNVNNTTYTTPAPSIEFRVACAIDLTSSHGEDIELANLTTPTLNDCLDSCARYNNGQCLAATWIQFSPTSPGMNSKCFFKANTGIRIPMNSTGTIATSGVSNFLMVRE</sequence>
<gene>
    <name evidence="2" type="ORF">DID88_009539</name>
</gene>
<organism evidence="2 3">
    <name type="scientific">Monilinia fructigena</name>
    <dbReference type="NCBI Taxonomy" id="38457"/>
    <lineage>
        <taxon>Eukaryota</taxon>
        <taxon>Fungi</taxon>
        <taxon>Dikarya</taxon>
        <taxon>Ascomycota</taxon>
        <taxon>Pezizomycotina</taxon>
        <taxon>Leotiomycetes</taxon>
        <taxon>Helotiales</taxon>
        <taxon>Sclerotiniaceae</taxon>
        <taxon>Monilinia</taxon>
    </lineage>
</organism>
<evidence type="ECO:0000313" key="3">
    <source>
        <dbReference type="Proteomes" id="UP000249056"/>
    </source>
</evidence>
<evidence type="ECO:0000313" key="2">
    <source>
        <dbReference type="EMBL" id="RAL58044.1"/>
    </source>
</evidence>
<evidence type="ECO:0000256" key="1">
    <source>
        <dbReference type="SAM" id="Phobius"/>
    </source>
</evidence>
<comment type="caution">
    <text evidence="2">The sequence shown here is derived from an EMBL/GenBank/DDBJ whole genome shotgun (WGS) entry which is preliminary data.</text>
</comment>
<keyword evidence="1" id="KW-1133">Transmembrane helix</keyword>
<keyword evidence="1" id="KW-0812">Transmembrane</keyword>
<name>A0A395IDK8_9HELO</name>
<dbReference type="Proteomes" id="UP000249056">
    <property type="component" value="Unassembled WGS sequence"/>
</dbReference>
<dbReference type="EMBL" id="QKRW01000109">
    <property type="protein sequence ID" value="RAL58044.1"/>
    <property type="molecule type" value="Genomic_DNA"/>
</dbReference>
<evidence type="ECO:0008006" key="4">
    <source>
        <dbReference type="Google" id="ProtNLM"/>
    </source>
</evidence>
<accession>A0A395IDK8</accession>
<reference evidence="2 3" key="1">
    <citation type="submission" date="2018-06" db="EMBL/GenBank/DDBJ databases">
        <title>Genome Sequence of the Brown Rot Fungal Pathogen Monilinia fructigena.</title>
        <authorList>
            <person name="Landi L."/>
            <person name="De Miccolis Angelini R.M."/>
            <person name="Pollastro S."/>
            <person name="Abate D."/>
            <person name="Faretra F."/>
            <person name="Romanazzi G."/>
        </authorList>
    </citation>
    <scope>NUCLEOTIDE SEQUENCE [LARGE SCALE GENOMIC DNA]</scope>
    <source>
        <strain evidence="2 3">Mfrg269</strain>
    </source>
</reference>
<protein>
    <recommendedName>
        <fullName evidence="4">Apple domain-containing protein</fullName>
    </recommendedName>
</protein>
<dbReference type="OrthoDB" id="3499003at2759"/>
<proteinExistence type="predicted"/>
<keyword evidence="1" id="KW-0472">Membrane</keyword>
<keyword evidence="3" id="KW-1185">Reference proteome</keyword>
<dbReference type="AlphaFoldDB" id="A0A395IDK8"/>
<feature type="transmembrane region" description="Helical" evidence="1">
    <location>
        <begin position="83"/>
        <end position="110"/>
    </location>
</feature>